<comment type="caution">
    <text evidence="1">The sequence shown here is derived from an EMBL/GenBank/DDBJ whole genome shotgun (WGS) entry which is preliminary data.</text>
</comment>
<dbReference type="Proteomes" id="UP000294530">
    <property type="component" value="Unassembled WGS sequence"/>
</dbReference>
<dbReference type="GeneID" id="94344554"/>
<protein>
    <submittedName>
        <fullName evidence="1">Uncharacterized protein</fullName>
    </submittedName>
</protein>
<name>A0A976IHZ2_BRELC</name>
<organism evidence="1 2">
    <name type="scientific">Bremia lactucae</name>
    <name type="common">Lettuce downy mildew</name>
    <dbReference type="NCBI Taxonomy" id="4779"/>
    <lineage>
        <taxon>Eukaryota</taxon>
        <taxon>Sar</taxon>
        <taxon>Stramenopiles</taxon>
        <taxon>Oomycota</taxon>
        <taxon>Peronosporomycetes</taxon>
        <taxon>Peronosporales</taxon>
        <taxon>Peronosporaceae</taxon>
        <taxon>Bremia</taxon>
    </lineage>
</organism>
<reference evidence="1 2" key="1">
    <citation type="journal article" date="2021" name="Genome Biol.">
        <title>AFLAP: assembly-free linkage analysis pipeline using k-mers from genome sequencing data.</title>
        <authorList>
            <person name="Fletcher K."/>
            <person name="Zhang L."/>
            <person name="Gil J."/>
            <person name="Han R."/>
            <person name="Cavanaugh K."/>
            <person name="Michelmore R."/>
        </authorList>
    </citation>
    <scope>NUCLEOTIDE SEQUENCE [LARGE SCALE GENOMIC DNA]</scope>
    <source>
        <strain evidence="1 2">SF5</strain>
    </source>
</reference>
<evidence type="ECO:0000313" key="2">
    <source>
        <dbReference type="Proteomes" id="UP000294530"/>
    </source>
</evidence>
<dbReference type="RefSeq" id="XP_067821651.1">
    <property type="nucleotide sequence ID" value="XM_067958883.1"/>
</dbReference>
<dbReference type="KEGG" id="blac:94344554"/>
<keyword evidence="2" id="KW-1185">Reference proteome</keyword>
<gene>
    <name evidence="1" type="ORF">CCR75_000777</name>
</gene>
<dbReference type="AlphaFoldDB" id="A0A976IHZ2"/>
<dbReference type="OrthoDB" id="167134at2759"/>
<dbReference type="EMBL" id="SHOA02000012">
    <property type="protein sequence ID" value="TDH72152.1"/>
    <property type="molecule type" value="Genomic_DNA"/>
</dbReference>
<sequence>MHWILRSYAPRWQREWRVFNLCFHVLFESQYAAQMFENNLALGTRTLHSPLNKHEVETRISRANGMPNDLKRIFHLDYDSNDSESFQSTSSSESLTTVAYFLEPSTKEFQFQRIEHEKIFPSCVKAECLYLVSKKECSDHEREFGKYDRDPNNRLALSRDMYGWYDGVSVDVPIVNMLPGNVEEHPSIGSRRKVDVFVKVVDVRYADLVFSRLRDGSTTTTDPLMMKTFVHVENPDTFCFCMMWKYNDNAKRVIDFFDTNRAMIEWKNKSRNIYC</sequence>
<accession>A0A976IHZ2</accession>
<evidence type="ECO:0000313" key="1">
    <source>
        <dbReference type="EMBL" id="TDH72152.1"/>
    </source>
</evidence>
<proteinExistence type="predicted"/>